<keyword evidence="1" id="KW-0472">Membrane</keyword>
<comment type="caution">
    <text evidence="2">The sequence shown here is derived from an EMBL/GenBank/DDBJ whole genome shotgun (WGS) entry which is preliminary data.</text>
</comment>
<protein>
    <submittedName>
        <fullName evidence="2">Uncharacterized protein</fullName>
    </submittedName>
</protein>
<accession>A0AAP0LWR2</accession>
<dbReference type="EMBL" id="JBCGBO010000007">
    <property type="protein sequence ID" value="KAK9187272.1"/>
    <property type="molecule type" value="Genomic_DNA"/>
</dbReference>
<feature type="transmembrane region" description="Helical" evidence="1">
    <location>
        <begin position="20"/>
        <end position="44"/>
    </location>
</feature>
<keyword evidence="1" id="KW-1133">Transmembrane helix</keyword>
<name>A0AAP0LWR2_9ROSI</name>
<reference evidence="2 3" key="1">
    <citation type="submission" date="2024-05" db="EMBL/GenBank/DDBJ databases">
        <title>Haplotype-resolved chromosome-level genome assembly of Huyou (Citrus changshanensis).</title>
        <authorList>
            <person name="Miao C."/>
            <person name="Chen W."/>
            <person name="Wu Y."/>
            <person name="Wang L."/>
            <person name="Zhao S."/>
            <person name="Grierson D."/>
            <person name="Xu C."/>
            <person name="Chen K."/>
        </authorList>
    </citation>
    <scope>NUCLEOTIDE SEQUENCE [LARGE SCALE GENOMIC DNA]</scope>
    <source>
        <strain evidence="2">01-14</strain>
        <tissue evidence="2">Leaf</tissue>
    </source>
</reference>
<evidence type="ECO:0000313" key="3">
    <source>
        <dbReference type="Proteomes" id="UP001428341"/>
    </source>
</evidence>
<organism evidence="2 3">
    <name type="scientific">Citrus x changshan-huyou</name>
    <dbReference type="NCBI Taxonomy" id="2935761"/>
    <lineage>
        <taxon>Eukaryota</taxon>
        <taxon>Viridiplantae</taxon>
        <taxon>Streptophyta</taxon>
        <taxon>Embryophyta</taxon>
        <taxon>Tracheophyta</taxon>
        <taxon>Spermatophyta</taxon>
        <taxon>Magnoliopsida</taxon>
        <taxon>eudicotyledons</taxon>
        <taxon>Gunneridae</taxon>
        <taxon>Pentapetalae</taxon>
        <taxon>rosids</taxon>
        <taxon>malvids</taxon>
        <taxon>Sapindales</taxon>
        <taxon>Rutaceae</taxon>
        <taxon>Aurantioideae</taxon>
        <taxon>Citrus</taxon>
    </lineage>
</organism>
<dbReference type="Proteomes" id="UP001428341">
    <property type="component" value="Unassembled WGS sequence"/>
</dbReference>
<keyword evidence="1" id="KW-0812">Transmembrane</keyword>
<proteinExistence type="predicted"/>
<dbReference type="AlphaFoldDB" id="A0AAP0LWR2"/>
<gene>
    <name evidence="2" type="ORF">WN944_018664</name>
</gene>
<keyword evidence="3" id="KW-1185">Reference proteome</keyword>
<sequence length="48" mass="5644">MPDSILLVFPVVCYLLLHGLMLEWFCFCVTSPYYIGGWILQALFMRDK</sequence>
<evidence type="ECO:0000256" key="1">
    <source>
        <dbReference type="SAM" id="Phobius"/>
    </source>
</evidence>
<evidence type="ECO:0000313" key="2">
    <source>
        <dbReference type="EMBL" id="KAK9187272.1"/>
    </source>
</evidence>